<dbReference type="EMBL" id="BGZK01000295">
    <property type="protein sequence ID" value="GBP34864.1"/>
    <property type="molecule type" value="Genomic_DNA"/>
</dbReference>
<gene>
    <name evidence="1" type="ORF">EVAR_95969_1</name>
</gene>
<accession>A0A4C1VAC9</accession>
<protein>
    <submittedName>
        <fullName evidence="1">Uncharacterized protein</fullName>
    </submittedName>
</protein>
<proteinExistence type="predicted"/>
<evidence type="ECO:0000313" key="1">
    <source>
        <dbReference type="EMBL" id="GBP34864.1"/>
    </source>
</evidence>
<keyword evidence="2" id="KW-1185">Reference proteome</keyword>
<organism evidence="1 2">
    <name type="scientific">Eumeta variegata</name>
    <name type="common">Bagworm moth</name>
    <name type="synonym">Eumeta japonica</name>
    <dbReference type="NCBI Taxonomy" id="151549"/>
    <lineage>
        <taxon>Eukaryota</taxon>
        <taxon>Metazoa</taxon>
        <taxon>Ecdysozoa</taxon>
        <taxon>Arthropoda</taxon>
        <taxon>Hexapoda</taxon>
        <taxon>Insecta</taxon>
        <taxon>Pterygota</taxon>
        <taxon>Neoptera</taxon>
        <taxon>Endopterygota</taxon>
        <taxon>Lepidoptera</taxon>
        <taxon>Glossata</taxon>
        <taxon>Ditrysia</taxon>
        <taxon>Tineoidea</taxon>
        <taxon>Psychidae</taxon>
        <taxon>Oiketicinae</taxon>
        <taxon>Eumeta</taxon>
    </lineage>
</organism>
<reference evidence="1 2" key="1">
    <citation type="journal article" date="2019" name="Commun. Biol.">
        <title>The bagworm genome reveals a unique fibroin gene that provides high tensile strength.</title>
        <authorList>
            <person name="Kono N."/>
            <person name="Nakamura H."/>
            <person name="Ohtoshi R."/>
            <person name="Tomita M."/>
            <person name="Numata K."/>
            <person name="Arakawa K."/>
        </authorList>
    </citation>
    <scope>NUCLEOTIDE SEQUENCE [LARGE SCALE GENOMIC DNA]</scope>
</reference>
<name>A0A4C1VAC9_EUMVA</name>
<evidence type="ECO:0000313" key="2">
    <source>
        <dbReference type="Proteomes" id="UP000299102"/>
    </source>
</evidence>
<dbReference type="AlphaFoldDB" id="A0A4C1VAC9"/>
<sequence>MKTGKSNVISAKPELRFYEGLCKRTSFSQSKRMSYEVANSTATCADFERRRRLPAAFKSRNKTFWSADHQPDVAAKNDLCRTDELKLFGAPVGRVAQTPTEPALVTGEHLTAIIGSVRHPPPWRIARAGCTELGCNR</sequence>
<comment type="caution">
    <text evidence="1">The sequence shown here is derived from an EMBL/GenBank/DDBJ whole genome shotgun (WGS) entry which is preliminary data.</text>
</comment>
<dbReference type="Proteomes" id="UP000299102">
    <property type="component" value="Unassembled WGS sequence"/>
</dbReference>